<evidence type="ECO:0000256" key="13">
    <source>
        <dbReference type="PIRSR" id="PIRSR618044-1"/>
    </source>
</evidence>
<dbReference type="PANTHER" id="PTHR21581">
    <property type="entry name" value="D-ALANYL-D-ALANINE CARBOXYPEPTIDASE"/>
    <property type="match status" value="1"/>
</dbReference>
<dbReference type="Gene3D" id="3.40.710.10">
    <property type="entry name" value="DD-peptidase/beta-lactamase superfamily"/>
    <property type="match status" value="1"/>
</dbReference>
<evidence type="ECO:0000256" key="9">
    <source>
        <dbReference type="ARBA" id="ARBA00022960"/>
    </source>
</evidence>
<dbReference type="PRINTS" id="PR00725">
    <property type="entry name" value="DADACBPTASE1"/>
</dbReference>
<organism evidence="17 18">
    <name type="scientific">Candidatus Reconcilbacillus cellulovorans</name>
    <dbReference type="NCBI Taxonomy" id="1906605"/>
    <lineage>
        <taxon>Bacteria</taxon>
        <taxon>Bacillati</taxon>
        <taxon>Bacillota</taxon>
        <taxon>Bacilli</taxon>
        <taxon>Bacillales</taxon>
        <taxon>Paenibacillaceae</taxon>
        <taxon>Candidatus Reconcilbacillus</taxon>
    </lineage>
</organism>
<dbReference type="EC" id="3.4.16.4" evidence="4"/>
<evidence type="ECO:0000256" key="2">
    <source>
        <dbReference type="ARBA" id="ARBA00004752"/>
    </source>
</evidence>
<name>A0A2A6DZ22_9BACL</name>
<evidence type="ECO:0000256" key="15">
    <source>
        <dbReference type="RuleBase" id="RU004016"/>
    </source>
</evidence>
<feature type="active site" evidence="13">
    <location>
        <position position="90"/>
    </location>
</feature>
<evidence type="ECO:0000256" key="4">
    <source>
        <dbReference type="ARBA" id="ARBA00012448"/>
    </source>
</evidence>
<dbReference type="Pfam" id="PF00768">
    <property type="entry name" value="Peptidase_S11"/>
    <property type="match status" value="1"/>
</dbReference>
<feature type="active site" description="Acyl-ester intermediate" evidence="13">
    <location>
        <position position="30"/>
    </location>
</feature>
<keyword evidence="5 17" id="KW-0121">Carboxypeptidase</keyword>
<comment type="function">
    <text evidence="1">Removes C-terminal D-alanyl residues from sugar-peptide cell wall precursors.</text>
</comment>
<evidence type="ECO:0000256" key="10">
    <source>
        <dbReference type="ARBA" id="ARBA00022984"/>
    </source>
</evidence>
<dbReference type="InterPro" id="IPR012338">
    <property type="entry name" value="Beta-lactam/transpept-like"/>
</dbReference>
<keyword evidence="9" id="KW-0133">Cell shape</keyword>
<dbReference type="AlphaFoldDB" id="A0A2A6DZ22"/>
<evidence type="ECO:0000256" key="8">
    <source>
        <dbReference type="ARBA" id="ARBA00022801"/>
    </source>
</evidence>
<dbReference type="PANTHER" id="PTHR21581:SF11">
    <property type="entry name" value="D-ALANYL-D-ALANINE CARBOXYPEPTIDASE DACA"/>
    <property type="match status" value="1"/>
</dbReference>
<evidence type="ECO:0000259" key="16">
    <source>
        <dbReference type="SMART" id="SM00936"/>
    </source>
</evidence>
<dbReference type="GO" id="GO:0008360">
    <property type="term" value="P:regulation of cell shape"/>
    <property type="evidence" value="ECO:0007669"/>
    <property type="project" value="UniProtKB-KW"/>
</dbReference>
<dbReference type="Gene3D" id="2.60.410.10">
    <property type="entry name" value="D-Ala-D-Ala carboxypeptidase, C-terminal domain"/>
    <property type="match status" value="1"/>
</dbReference>
<comment type="pathway">
    <text evidence="2">Cell wall biogenesis; peptidoglycan biosynthesis.</text>
</comment>
<dbReference type="SUPFAM" id="SSF56601">
    <property type="entry name" value="beta-lactamase/transpeptidase-like"/>
    <property type="match status" value="1"/>
</dbReference>
<dbReference type="InterPro" id="IPR001967">
    <property type="entry name" value="Peptidase_S11_N"/>
</dbReference>
<gene>
    <name evidence="17" type="ORF">BLM47_10560</name>
</gene>
<evidence type="ECO:0000256" key="7">
    <source>
        <dbReference type="ARBA" id="ARBA00022729"/>
    </source>
</evidence>
<keyword evidence="6" id="KW-0645">Protease</keyword>
<dbReference type="InterPro" id="IPR037167">
    <property type="entry name" value="Peptidase_S11_C_sf"/>
</dbReference>
<accession>A0A2A6DZ22</accession>
<keyword evidence="7" id="KW-0732">Signal</keyword>
<evidence type="ECO:0000256" key="11">
    <source>
        <dbReference type="ARBA" id="ARBA00023316"/>
    </source>
</evidence>
<dbReference type="GO" id="GO:0009252">
    <property type="term" value="P:peptidoglycan biosynthetic process"/>
    <property type="evidence" value="ECO:0007669"/>
    <property type="project" value="UniProtKB-UniPathway"/>
</dbReference>
<feature type="binding site" evidence="14">
    <location>
        <position position="215"/>
    </location>
    <ligand>
        <name>substrate</name>
    </ligand>
</feature>
<evidence type="ECO:0000256" key="3">
    <source>
        <dbReference type="ARBA" id="ARBA00007164"/>
    </source>
</evidence>
<dbReference type="InterPro" id="IPR018044">
    <property type="entry name" value="Peptidase_S11"/>
</dbReference>
<proteinExistence type="inferred from homology"/>
<evidence type="ECO:0000313" key="18">
    <source>
        <dbReference type="Proteomes" id="UP000243688"/>
    </source>
</evidence>
<dbReference type="Pfam" id="PF07943">
    <property type="entry name" value="PBP5_C"/>
    <property type="match status" value="1"/>
</dbReference>
<evidence type="ECO:0000256" key="6">
    <source>
        <dbReference type="ARBA" id="ARBA00022670"/>
    </source>
</evidence>
<dbReference type="EMBL" id="MOXJ01000027">
    <property type="protein sequence ID" value="PDO09816.1"/>
    <property type="molecule type" value="Genomic_DNA"/>
</dbReference>
<keyword evidence="10" id="KW-0573">Peptidoglycan synthesis</keyword>
<reference evidence="17 18" key="1">
    <citation type="submission" date="2016-12" db="EMBL/GenBank/DDBJ databases">
        <title>Candidatus Reconcilibacillus cellulovorans genome.</title>
        <authorList>
            <person name="Kolinko S."/>
            <person name="Wu Y.-W."/>
            <person name="Tachea F."/>
            <person name="Denzel E."/>
            <person name="Hiras J."/>
            <person name="Baecker N."/>
            <person name="Chan L.J."/>
            <person name="Eichorst S.A."/>
            <person name="Frey D."/>
            <person name="Adams P.D."/>
            <person name="Pray T."/>
            <person name="Tanjore D."/>
            <person name="Petzold C.J."/>
            <person name="Gladden J.M."/>
            <person name="Simmons B.A."/>
            <person name="Singer S.W."/>
        </authorList>
    </citation>
    <scope>NUCLEOTIDE SEQUENCE [LARGE SCALE GENOMIC DNA]</scope>
    <source>
        <strain evidence="17">JTherm</strain>
    </source>
</reference>
<dbReference type="GO" id="GO:0009002">
    <property type="term" value="F:serine-type D-Ala-D-Ala carboxypeptidase activity"/>
    <property type="evidence" value="ECO:0007669"/>
    <property type="project" value="UniProtKB-EC"/>
</dbReference>
<evidence type="ECO:0000256" key="1">
    <source>
        <dbReference type="ARBA" id="ARBA00003217"/>
    </source>
</evidence>
<dbReference type="InterPro" id="IPR012907">
    <property type="entry name" value="Peptidase_S11_C"/>
</dbReference>
<feature type="domain" description="Peptidase S11 D-Ala-D-Ala carboxypeptidase A C-terminal" evidence="16">
    <location>
        <begin position="265"/>
        <end position="360"/>
    </location>
</feature>
<comment type="similarity">
    <text evidence="3 15">Belongs to the peptidase S11 family.</text>
</comment>
<sequence>MQVKSAILIEAETGQVLYEKNADEPLPPASMAKMMTEYLVLDAIRSGNLKWEDTVVVSQTAAATGGSGSLIAAGETFTVRKLFEDMSIYSGNRSSVALAERIAGSEKAFVDRMNEMARKLGLSERARFVNATGLPGPMSTYPAEGETMLSARDVAALARRLVLDHPEVLDFTKIPQLKFRETDRQPMVNWNWMLEANASVPEMKPYAYVGLDGLKTGHTDEAGYCFTGTAVRDGMRLISVVMGANTRPASFSETRKLLDYGFATFEVRTLVEADVPLDAAGVIPVRKGKKTELRVAVAEPVRFVVRKDDRNPQPEIELKPKPERELVAPIRKGDAVGTATVRYGGAERTVTLVAAEDVEKAGWFRLFWRSVREFFADLFGVVAKAFKG</sequence>
<keyword evidence="8" id="KW-0378">Hydrolase</keyword>
<dbReference type="InterPro" id="IPR015956">
    <property type="entry name" value="Peniciliin-bd_prot_C_sf"/>
</dbReference>
<dbReference type="SUPFAM" id="SSF69189">
    <property type="entry name" value="Penicillin-binding protein associated domain"/>
    <property type="match status" value="1"/>
</dbReference>
<comment type="catalytic activity">
    <reaction evidence="12">
        <text>Preferential cleavage: (Ac)2-L-Lys-D-Ala-|-D-Ala. Also transpeptidation of peptidyl-alanyl moieties that are N-acyl substituents of D-alanine.</text>
        <dbReference type="EC" id="3.4.16.4"/>
    </reaction>
</comment>
<dbReference type="GO" id="GO:0006508">
    <property type="term" value="P:proteolysis"/>
    <property type="evidence" value="ECO:0007669"/>
    <property type="project" value="UniProtKB-KW"/>
</dbReference>
<dbReference type="GO" id="GO:0071555">
    <property type="term" value="P:cell wall organization"/>
    <property type="evidence" value="ECO:0007669"/>
    <property type="project" value="UniProtKB-KW"/>
</dbReference>
<evidence type="ECO:0000313" key="17">
    <source>
        <dbReference type="EMBL" id="PDO09816.1"/>
    </source>
</evidence>
<feature type="active site" description="Proton acceptor" evidence="13">
    <location>
        <position position="33"/>
    </location>
</feature>
<protein>
    <recommendedName>
        <fullName evidence="4">serine-type D-Ala-D-Ala carboxypeptidase</fullName>
        <ecNumber evidence="4">3.4.16.4</ecNumber>
    </recommendedName>
</protein>
<evidence type="ECO:0000256" key="5">
    <source>
        <dbReference type="ARBA" id="ARBA00022645"/>
    </source>
</evidence>
<evidence type="ECO:0000256" key="14">
    <source>
        <dbReference type="PIRSR" id="PIRSR618044-2"/>
    </source>
</evidence>
<dbReference type="Proteomes" id="UP000243688">
    <property type="component" value="Unassembled WGS sequence"/>
</dbReference>
<comment type="caution">
    <text evidence="17">The sequence shown here is derived from an EMBL/GenBank/DDBJ whole genome shotgun (WGS) entry which is preliminary data.</text>
</comment>
<dbReference type="SMART" id="SM00936">
    <property type="entry name" value="PBP5_C"/>
    <property type="match status" value="1"/>
</dbReference>
<dbReference type="UniPathway" id="UPA00219"/>
<evidence type="ECO:0000256" key="12">
    <source>
        <dbReference type="ARBA" id="ARBA00034000"/>
    </source>
</evidence>
<keyword evidence="11" id="KW-0961">Cell wall biogenesis/degradation</keyword>